<dbReference type="GO" id="GO:0000287">
    <property type="term" value="F:magnesium ion binding"/>
    <property type="evidence" value="ECO:0007669"/>
    <property type="project" value="InterPro"/>
</dbReference>
<dbReference type="SUPFAM" id="SSF56784">
    <property type="entry name" value="HAD-like"/>
    <property type="match status" value="1"/>
</dbReference>
<evidence type="ECO:0000256" key="1">
    <source>
        <dbReference type="ARBA" id="ARBA00001946"/>
    </source>
</evidence>
<dbReference type="InterPro" id="IPR023214">
    <property type="entry name" value="HAD_sf"/>
</dbReference>
<comment type="cofactor">
    <cofactor evidence="1">
        <name>Mg(2+)</name>
        <dbReference type="ChEBI" id="CHEBI:18420"/>
    </cofactor>
</comment>
<accession>A0A6J4UIH5</accession>
<comment type="similarity">
    <text evidence="3">Belongs to the sucrose phosphatase family.</text>
</comment>
<organism evidence="8">
    <name type="scientific">uncultured Synechococcales cyanobacterium</name>
    <dbReference type="NCBI Taxonomy" id="1936017"/>
    <lineage>
        <taxon>Bacteria</taxon>
        <taxon>Bacillati</taxon>
        <taxon>Cyanobacteriota</taxon>
        <taxon>Cyanophyceae</taxon>
        <taxon>Synechococcales</taxon>
        <taxon>environmental samples</taxon>
    </lineage>
</organism>
<gene>
    <name evidence="8" type="ORF">AVDCRST_MAG81-1966</name>
</gene>
<dbReference type="InterPro" id="IPR036412">
    <property type="entry name" value="HAD-like_sf"/>
</dbReference>
<dbReference type="PANTHER" id="PTHR46521">
    <property type="entry name" value="SUCROSE-PHOSPHATASE 2-RELATED"/>
    <property type="match status" value="1"/>
</dbReference>
<protein>
    <recommendedName>
        <fullName evidence="4">sucrose-phosphate phosphatase</fullName>
        <ecNumber evidence="4">3.1.3.24</ecNumber>
    </recommendedName>
</protein>
<dbReference type="AlphaFoldDB" id="A0A6J4UIH5"/>
<evidence type="ECO:0000256" key="2">
    <source>
        <dbReference type="ARBA" id="ARBA00005070"/>
    </source>
</evidence>
<dbReference type="InterPro" id="IPR051518">
    <property type="entry name" value="Sucrose_Phosphatase"/>
</dbReference>
<evidence type="ECO:0000256" key="6">
    <source>
        <dbReference type="ARBA" id="ARBA00048036"/>
    </source>
</evidence>
<dbReference type="InterPro" id="IPR006379">
    <property type="entry name" value="HAD-SF_hydro_IIB"/>
</dbReference>
<dbReference type="CDD" id="cd02605">
    <property type="entry name" value="HAD_SPP"/>
    <property type="match status" value="1"/>
</dbReference>
<dbReference type="SFLD" id="SFLDG01141">
    <property type="entry name" value="C2.B.1:_Sucrose_Phosphatase_Li"/>
    <property type="match status" value="1"/>
</dbReference>
<keyword evidence="5" id="KW-0378">Hydrolase</keyword>
<evidence type="ECO:0000256" key="4">
    <source>
        <dbReference type="ARBA" id="ARBA00013112"/>
    </source>
</evidence>
<dbReference type="InterPro" id="IPR006380">
    <property type="entry name" value="SPP-like_dom"/>
</dbReference>
<reference evidence="8" key="1">
    <citation type="submission" date="2020-02" db="EMBL/GenBank/DDBJ databases">
        <authorList>
            <person name="Meier V. D."/>
        </authorList>
    </citation>
    <scope>NUCLEOTIDE SEQUENCE</scope>
    <source>
        <strain evidence="8">AVDCRST_MAG81</strain>
    </source>
</reference>
<sequence>MAKFLLVSDLDNTLVGDDEALRHLNQQLNQHRKDHGSILVYSTGRSLASYAGLKAAKQLLEPDAVITAVGTEIYRDGGDQPDPNWSNKLSQNWDRDLVVATTAHFADLTPQPDPEQRPFKVSYFLTQEASVEVLPQLEAALQERGLNTQLIYSSGKDLDILPSHADKGEAMVFMRHQLDMPPARTVVCGDSGNDRALFRTGDERGIIVGNARQELLEWHHANPSPNRYLAHAACAGGVLEGLNHFGFL</sequence>
<dbReference type="Pfam" id="PF05116">
    <property type="entry name" value="S6PP"/>
    <property type="match status" value="1"/>
</dbReference>
<dbReference type="PANTHER" id="PTHR46521:SF4">
    <property type="entry name" value="SUCROSE-PHOSPHATASE 2-RELATED"/>
    <property type="match status" value="1"/>
</dbReference>
<dbReference type="SFLD" id="SFLDS00003">
    <property type="entry name" value="Haloacid_Dehalogenase"/>
    <property type="match status" value="1"/>
</dbReference>
<evidence type="ECO:0000259" key="7">
    <source>
        <dbReference type="Pfam" id="PF05116"/>
    </source>
</evidence>
<comment type="pathway">
    <text evidence="2">Glycan biosynthesis; sucrose biosynthesis; sucrose from D-fructose 6-phosphate and UDP-alpha-D-glucose: step 2/2.</text>
</comment>
<dbReference type="EC" id="3.1.3.24" evidence="4"/>
<dbReference type="InterPro" id="IPR012847">
    <property type="entry name" value="Sucrose_phosphatase_pln/cyn"/>
</dbReference>
<dbReference type="NCBIfam" id="TIGR01485">
    <property type="entry name" value="SPP_plant-cyano"/>
    <property type="match status" value="1"/>
</dbReference>
<dbReference type="Gene3D" id="3.90.1070.10">
    <property type="match status" value="1"/>
</dbReference>
<comment type="catalytic activity">
    <reaction evidence="6">
        <text>sucrose 6(F)-phosphate + H2O = sucrose + phosphate</text>
        <dbReference type="Rhea" id="RHEA:19289"/>
        <dbReference type="ChEBI" id="CHEBI:15377"/>
        <dbReference type="ChEBI" id="CHEBI:17992"/>
        <dbReference type="ChEBI" id="CHEBI:43474"/>
        <dbReference type="ChEBI" id="CHEBI:57723"/>
        <dbReference type="EC" id="3.1.3.24"/>
    </reaction>
</comment>
<dbReference type="GO" id="GO:0050307">
    <property type="term" value="F:sucrose-phosphate phosphatase activity"/>
    <property type="evidence" value="ECO:0007669"/>
    <property type="project" value="UniProtKB-EC"/>
</dbReference>
<dbReference type="EMBL" id="CADCWO010000001">
    <property type="protein sequence ID" value="CAA9551713.1"/>
    <property type="molecule type" value="Genomic_DNA"/>
</dbReference>
<dbReference type="Gene3D" id="3.40.50.1000">
    <property type="entry name" value="HAD superfamily/HAD-like"/>
    <property type="match status" value="1"/>
</dbReference>
<dbReference type="GO" id="GO:0005986">
    <property type="term" value="P:sucrose biosynthetic process"/>
    <property type="evidence" value="ECO:0007669"/>
    <property type="project" value="UniProtKB-UniPathway"/>
</dbReference>
<proteinExistence type="inferred from homology"/>
<dbReference type="SFLD" id="SFLDG01140">
    <property type="entry name" value="C2.B:_Phosphomannomutase_and_P"/>
    <property type="match status" value="1"/>
</dbReference>
<feature type="domain" description="Sucrose phosphatase-like" evidence="7">
    <location>
        <begin position="3"/>
        <end position="246"/>
    </location>
</feature>
<dbReference type="NCBIfam" id="TIGR01482">
    <property type="entry name" value="SPP-subfamily"/>
    <property type="match status" value="1"/>
</dbReference>
<name>A0A6J4UIH5_9CYAN</name>
<evidence type="ECO:0000256" key="5">
    <source>
        <dbReference type="ARBA" id="ARBA00022801"/>
    </source>
</evidence>
<evidence type="ECO:0000256" key="3">
    <source>
        <dbReference type="ARBA" id="ARBA00007211"/>
    </source>
</evidence>
<dbReference type="UniPathway" id="UPA00371">
    <property type="reaction ID" value="UER00546"/>
</dbReference>
<dbReference type="NCBIfam" id="TIGR01484">
    <property type="entry name" value="HAD-SF-IIB"/>
    <property type="match status" value="1"/>
</dbReference>
<evidence type="ECO:0000313" key="8">
    <source>
        <dbReference type="EMBL" id="CAA9551713.1"/>
    </source>
</evidence>